<dbReference type="EMBL" id="JADBEL010000017">
    <property type="protein sequence ID" value="MBE1555835.1"/>
    <property type="molecule type" value="Genomic_DNA"/>
</dbReference>
<dbReference type="InterPro" id="IPR003018">
    <property type="entry name" value="GAF"/>
</dbReference>
<sequence>MNSQGNFDYQKEIEQIKDRFDFDFVAIALVQSAERRFELRWVFVTGNQSNRYRKIVLQTGKGVAGRVFKTGKPMLVEDAETILGKNDLFNYPIIVTERLKSFGAIPLYKYNRVKGVLLVGYRTENTLTLEGFTEFQQVIGSEFGPFYNKEMIEN</sequence>
<proteinExistence type="predicted"/>
<dbReference type="InterPro" id="IPR029016">
    <property type="entry name" value="GAF-like_dom_sf"/>
</dbReference>
<organism evidence="2 3">
    <name type="scientific">Sporosarcina limicola</name>
    <dbReference type="NCBI Taxonomy" id="34101"/>
    <lineage>
        <taxon>Bacteria</taxon>
        <taxon>Bacillati</taxon>
        <taxon>Bacillota</taxon>
        <taxon>Bacilli</taxon>
        <taxon>Bacillales</taxon>
        <taxon>Caryophanaceae</taxon>
        <taxon>Sporosarcina</taxon>
    </lineage>
</organism>
<accession>A0A927MK38</accession>
<dbReference type="SUPFAM" id="SSF55781">
    <property type="entry name" value="GAF domain-like"/>
    <property type="match status" value="1"/>
</dbReference>
<dbReference type="AlphaFoldDB" id="A0A927MK38"/>
<evidence type="ECO:0000259" key="1">
    <source>
        <dbReference type="Pfam" id="PF13185"/>
    </source>
</evidence>
<name>A0A927MK38_9BACL</name>
<dbReference type="Proteomes" id="UP000658225">
    <property type="component" value="Unassembled WGS sequence"/>
</dbReference>
<dbReference type="RefSeq" id="WP_192599523.1">
    <property type="nucleotide sequence ID" value="NZ_JADBEL010000017.1"/>
</dbReference>
<dbReference type="Gene3D" id="3.30.450.40">
    <property type="match status" value="1"/>
</dbReference>
<comment type="caution">
    <text evidence="2">The sequence shown here is derived from an EMBL/GenBank/DDBJ whole genome shotgun (WGS) entry which is preliminary data.</text>
</comment>
<reference evidence="2" key="1">
    <citation type="submission" date="2020-10" db="EMBL/GenBank/DDBJ databases">
        <title>Genomic Encyclopedia of Type Strains, Phase IV (KMG-IV): sequencing the most valuable type-strain genomes for metagenomic binning, comparative biology and taxonomic classification.</title>
        <authorList>
            <person name="Goeker M."/>
        </authorList>
    </citation>
    <scope>NUCLEOTIDE SEQUENCE</scope>
    <source>
        <strain evidence="2">DSM 13886</strain>
    </source>
</reference>
<dbReference type="Pfam" id="PF13185">
    <property type="entry name" value="GAF_2"/>
    <property type="match status" value="1"/>
</dbReference>
<gene>
    <name evidence="2" type="ORF">H4683_002955</name>
</gene>
<keyword evidence="3" id="KW-1185">Reference proteome</keyword>
<feature type="domain" description="GAF" evidence="1">
    <location>
        <begin position="15"/>
        <end position="128"/>
    </location>
</feature>
<evidence type="ECO:0000313" key="3">
    <source>
        <dbReference type="Proteomes" id="UP000658225"/>
    </source>
</evidence>
<protein>
    <submittedName>
        <fullName evidence="2">Nitrogen regulatory protein A</fullName>
    </submittedName>
</protein>
<evidence type="ECO:0000313" key="2">
    <source>
        <dbReference type="EMBL" id="MBE1555835.1"/>
    </source>
</evidence>